<dbReference type="InterPro" id="IPR037018">
    <property type="entry name" value="GH65_N"/>
</dbReference>
<dbReference type="GO" id="GO:0016757">
    <property type="term" value="F:glycosyltransferase activity"/>
    <property type="evidence" value="ECO:0007669"/>
    <property type="project" value="UniProtKB-KW"/>
</dbReference>
<gene>
    <name evidence="9" type="ORF">CDSM653_00845</name>
</gene>
<dbReference type="PANTHER" id="PTHR11051">
    <property type="entry name" value="GLYCOSYL HYDROLASE-RELATED"/>
    <property type="match status" value="1"/>
</dbReference>
<evidence type="ECO:0000313" key="9">
    <source>
        <dbReference type="EMBL" id="KKC30106.1"/>
    </source>
</evidence>
<sequence>MDMVKKTKKPIYPFEDWTIRETEFSIETNYRNETIFAQANGYMGMRGNFEEGYSGPDGTSLKGTYINGFYEIHDIIYPEGGYGFAKTGQTMLNVADSKIIELYVGEEKFDLLKGKIHFYERVLDMKKGCVERKIKWESPSGKIVNVKIKRIVSLQRQHLAVISFSVEPVNFTGNIKFVSAIDGDVRNITESEDVRVGSNLKGRVLETVERGTNGFEGWISQKTQKSNLSYTCAMKNELIGTEKYEVLNNVKEDRVEVAVAFKAEKNRVYILNKFISYYTSKDCDKSETMKLALEEVRRAQEDGFCKIEKEQEEFLQSFWEDADVVIEGDKALQQGIRFNMFHLLQSVGRDGKTNIAAKGLTGEGYEGHYFWDSDIYILPFFLYTKPEIAKALIMYRYNLLDAARNRAKELGHKGALYPWRTIDGPECSAYFPAGTAQYHINADIVYALKKYVEATNDLDFLYDYGCEIVFETARFWEDLGAYIPLKGNKFCINTVTGPDEYTALVDNNAYTNYMAKMNLEYAYDIANKMKKEVPEKYQKVASKLNLKDEEIASWKRAANNMYLPYSEELDIIPQDDSFLYKERITVDEIPEDQFPLLLHWHYLNIYRYQICKQPDVLLLMFLQREKFTIEQLKKNFDYYEPITTHDSSLSPAIFSILANEIGYTDKAYKYFMMTARMDLDDYNDNVKDGIHAAAMAGSWSAVVNGFGGMRVYTDELHFTPGLPEGWKMLSFNVKYKGRKINVKLTHEESVFTLLEGEPIEIFYFDRRVLIKSGENILKGYEEK</sequence>
<comment type="caution">
    <text evidence="9">The sequence shown here is derived from an EMBL/GenBank/DDBJ whole genome shotgun (WGS) entry which is preliminary data.</text>
</comment>
<comment type="similarity">
    <text evidence="1">Belongs to the glycosyl hydrolase 65 family.</text>
</comment>
<dbReference type="InterPro" id="IPR017045">
    <property type="entry name" value="Malt_Pase/Glycosyl_Hdrlase"/>
</dbReference>
<dbReference type="Gene3D" id="2.70.98.40">
    <property type="entry name" value="Glycoside hydrolase, family 65, N-terminal domain"/>
    <property type="match status" value="1"/>
</dbReference>
<evidence type="ECO:0000313" key="10">
    <source>
        <dbReference type="Proteomes" id="UP000010146"/>
    </source>
</evidence>
<dbReference type="InterPro" id="IPR008928">
    <property type="entry name" value="6-hairpin_glycosidase_sf"/>
</dbReference>
<dbReference type="EMBL" id="ABXP02000050">
    <property type="protein sequence ID" value="KKC30106.1"/>
    <property type="molecule type" value="Genomic_DNA"/>
</dbReference>
<reference evidence="9 10" key="1">
    <citation type="submission" date="2008-07" db="EMBL/GenBank/DDBJ databases">
        <authorList>
            <person name="Gonzalez J."/>
            <person name="Sokolova T."/>
            <person name="Ferriera S."/>
            <person name="Johnson J."/>
            <person name="Kravitz S."/>
            <person name="Beeson K."/>
            <person name="Sutton G."/>
            <person name="Rogers Y.-H."/>
            <person name="Friedman R."/>
            <person name="Frazier M."/>
            <person name="Venter J.C."/>
        </authorList>
    </citation>
    <scope>NUCLEOTIDE SEQUENCE [LARGE SCALE GENOMIC DNA]</scope>
    <source>
        <strain evidence="9 10">DSM 12653</strain>
    </source>
</reference>
<dbReference type="SUPFAM" id="SSF48208">
    <property type="entry name" value="Six-hairpin glycosidases"/>
    <property type="match status" value="1"/>
</dbReference>
<evidence type="ECO:0000259" key="6">
    <source>
        <dbReference type="Pfam" id="PF03632"/>
    </source>
</evidence>
<dbReference type="GO" id="GO:0005975">
    <property type="term" value="P:carbohydrate metabolic process"/>
    <property type="evidence" value="ECO:0007669"/>
    <property type="project" value="InterPro"/>
</dbReference>
<evidence type="ECO:0000256" key="1">
    <source>
        <dbReference type="ARBA" id="ARBA00006768"/>
    </source>
</evidence>
<evidence type="ECO:0000256" key="3">
    <source>
        <dbReference type="ARBA" id="ARBA00022679"/>
    </source>
</evidence>
<dbReference type="Gene3D" id="1.50.10.10">
    <property type="match status" value="1"/>
</dbReference>
<feature type="binding site" evidence="5">
    <location>
        <begin position="371"/>
        <end position="372"/>
    </location>
    <ligand>
        <name>substrate</name>
    </ligand>
</feature>
<dbReference type="InterPro" id="IPR005195">
    <property type="entry name" value="Glyco_hydro_65_M"/>
</dbReference>
<reference evidence="9 10" key="2">
    <citation type="journal article" date="2015" name="BMC Genomics">
        <title>Analysis of three genomes within the thermophilic bacterial species Caldanaerobacter subterraneus with a focus on carbon monoxide dehydrogenase evolution and hydrolase diversity.</title>
        <authorList>
            <person name="Sant'Anna F.H."/>
            <person name="Lebedinsky A.V."/>
            <person name="Sokolova T.G."/>
            <person name="Robb F.T."/>
            <person name="Gonzalez J.M."/>
        </authorList>
    </citation>
    <scope>NUCLEOTIDE SEQUENCE [LARGE SCALE GENOMIC DNA]</scope>
    <source>
        <strain evidence="9 10">DSM 12653</strain>
    </source>
</reference>
<keyword evidence="2" id="KW-0328">Glycosyltransferase</keyword>
<dbReference type="InterPro" id="IPR011013">
    <property type="entry name" value="Gal_mutarotase_sf_dom"/>
</dbReference>
<dbReference type="Proteomes" id="UP000010146">
    <property type="component" value="Unassembled WGS sequence"/>
</dbReference>
<dbReference type="AlphaFoldDB" id="B7R7E1"/>
<dbReference type="SUPFAM" id="SSF74650">
    <property type="entry name" value="Galactose mutarotase-like"/>
    <property type="match status" value="1"/>
</dbReference>
<dbReference type="InterPro" id="IPR005196">
    <property type="entry name" value="Glyco_hydro_65_N"/>
</dbReference>
<dbReference type="GO" id="GO:0030246">
    <property type="term" value="F:carbohydrate binding"/>
    <property type="evidence" value="ECO:0007669"/>
    <property type="project" value="InterPro"/>
</dbReference>
<dbReference type="Pfam" id="PF03636">
    <property type="entry name" value="Glyco_hydro_65N"/>
    <property type="match status" value="1"/>
</dbReference>
<dbReference type="Gene3D" id="2.60.420.10">
    <property type="entry name" value="Maltose phosphorylase, domain 3"/>
    <property type="match status" value="1"/>
</dbReference>
<dbReference type="PIRSF" id="PIRSF036289">
    <property type="entry name" value="Glycosyl_hydrolase_malt_phosph"/>
    <property type="match status" value="1"/>
</dbReference>
<dbReference type="InterPro" id="IPR012341">
    <property type="entry name" value="6hp_glycosidase-like_sf"/>
</dbReference>
<name>B7R7E1_9THEO</name>
<organism evidence="9 10">
    <name type="scientific">Caldanaerobacter subterraneus subsp. pacificus DSM 12653</name>
    <dbReference type="NCBI Taxonomy" id="391606"/>
    <lineage>
        <taxon>Bacteria</taxon>
        <taxon>Bacillati</taxon>
        <taxon>Bacillota</taxon>
        <taxon>Clostridia</taxon>
        <taxon>Thermoanaerobacterales</taxon>
        <taxon>Thermoanaerobacteraceae</taxon>
        <taxon>Caldanaerobacter</taxon>
    </lineage>
</organism>
<dbReference type="FunFam" id="1.50.10.10:FF:000029">
    <property type="entry name" value="Family 65 glycosyl hydrolase"/>
    <property type="match status" value="1"/>
</dbReference>
<feature type="domain" description="Glycoside hydrolase family 65 central catalytic" evidence="6">
    <location>
        <begin position="337"/>
        <end position="699"/>
    </location>
</feature>
<reference evidence="10" key="3">
    <citation type="submission" date="2015-02" db="EMBL/GenBank/DDBJ databases">
        <title>Genome analysis of three genomes within the thermophilic hydrogenogenic bacterial species Caldanaerobacter subterraneus.</title>
        <authorList>
            <person name="Sant'Anna F.H."/>
            <person name="Lebedinsky A."/>
            <person name="Sokolova T."/>
            <person name="Robb F.T."/>
            <person name="Gonzalez J.M."/>
        </authorList>
    </citation>
    <scope>NUCLEOTIDE SEQUENCE [LARGE SCALE GENOMIC DNA]</scope>
    <source>
        <strain evidence="10">DSM 12653</strain>
    </source>
</reference>
<evidence type="ECO:0000256" key="5">
    <source>
        <dbReference type="PIRSR" id="PIRSR036289-51"/>
    </source>
</evidence>
<feature type="active site" description="Proton donor" evidence="4">
    <location>
        <position position="500"/>
    </location>
</feature>
<dbReference type="PANTHER" id="PTHR11051:SF8">
    <property type="entry name" value="PROTEIN-GLUCOSYLGALACTOSYLHYDROXYLYSINE GLUCOSIDASE"/>
    <property type="match status" value="1"/>
</dbReference>
<feature type="binding site" evidence="5">
    <location>
        <begin position="612"/>
        <end position="613"/>
    </location>
    <ligand>
        <name>substrate</name>
    </ligand>
</feature>
<feature type="domain" description="Glycoside hydrolase family 65 N-terminal" evidence="8">
    <location>
        <begin position="20"/>
        <end position="281"/>
    </location>
</feature>
<evidence type="ECO:0000256" key="2">
    <source>
        <dbReference type="ARBA" id="ARBA00022676"/>
    </source>
</evidence>
<dbReference type="Pfam" id="PF03632">
    <property type="entry name" value="Glyco_hydro_65m"/>
    <property type="match status" value="1"/>
</dbReference>
<evidence type="ECO:0000256" key="4">
    <source>
        <dbReference type="PIRSR" id="PIRSR036289-50"/>
    </source>
</evidence>
<feature type="domain" description="Glycoside hydrolase family 65 C-terminal" evidence="7">
    <location>
        <begin position="709"/>
        <end position="768"/>
    </location>
</feature>
<accession>B7R7E1</accession>
<evidence type="ECO:0000259" key="8">
    <source>
        <dbReference type="Pfam" id="PF03636"/>
    </source>
</evidence>
<dbReference type="Pfam" id="PF03633">
    <property type="entry name" value="Glyco_hydro_65C"/>
    <property type="match status" value="1"/>
</dbReference>
<proteinExistence type="inferred from homology"/>
<evidence type="ECO:0000259" key="7">
    <source>
        <dbReference type="Pfam" id="PF03633"/>
    </source>
</evidence>
<dbReference type="InterPro" id="IPR005194">
    <property type="entry name" value="Glyco_hydro_65_C"/>
</dbReference>
<dbReference type="GO" id="GO:0004553">
    <property type="term" value="F:hydrolase activity, hydrolyzing O-glycosyl compounds"/>
    <property type="evidence" value="ECO:0007669"/>
    <property type="project" value="TreeGrafter"/>
</dbReference>
<keyword evidence="3" id="KW-0808">Transferase</keyword>
<protein>
    <submittedName>
        <fullName evidence="9">Trehalose phosphorylase</fullName>
    </submittedName>
</protein>